<feature type="compositionally biased region" description="Acidic residues" evidence="1">
    <location>
        <begin position="86"/>
        <end position="95"/>
    </location>
</feature>
<name>A0A4P9XRY7_9FUNG</name>
<protein>
    <submittedName>
        <fullName evidence="2">Uncharacterized protein</fullName>
    </submittedName>
</protein>
<dbReference type="Pfam" id="PF06910">
    <property type="entry name" value="MEA1"/>
    <property type="match status" value="1"/>
</dbReference>
<sequence length="180" mass="19096">MCPSQFVDASCSNATEEGVGPLQSEVITLEELRQQTETPALAEEGTSESQECGRPFGYQPLGEAGNNGGVSDDDEFGDYGYAPLSDEPDAQENEDQAATTVAPLVVPPPSEPIPEADAQLIREVMARFQFPEEAVPAWAKSIPESAWLPTVGERTIVTAVESNTPAVGTVLATGSERDKI</sequence>
<evidence type="ECO:0000313" key="3">
    <source>
        <dbReference type="Proteomes" id="UP000271241"/>
    </source>
</evidence>
<dbReference type="Proteomes" id="UP000271241">
    <property type="component" value="Unassembled WGS sequence"/>
</dbReference>
<proteinExistence type="predicted"/>
<gene>
    <name evidence="2" type="ORF">THASP1DRAFT_29914</name>
</gene>
<dbReference type="OrthoDB" id="5593200at2759"/>
<feature type="region of interest" description="Disordered" evidence="1">
    <location>
        <begin position="1"/>
        <end position="114"/>
    </location>
</feature>
<organism evidence="2 3">
    <name type="scientific">Thamnocephalis sphaerospora</name>
    <dbReference type="NCBI Taxonomy" id="78915"/>
    <lineage>
        <taxon>Eukaryota</taxon>
        <taxon>Fungi</taxon>
        <taxon>Fungi incertae sedis</taxon>
        <taxon>Zoopagomycota</taxon>
        <taxon>Zoopagomycotina</taxon>
        <taxon>Zoopagomycetes</taxon>
        <taxon>Zoopagales</taxon>
        <taxon>Sigmoideomycetaceae</taxon>
        <taxon>Thamnocephalis</taxon>
    </lineage>
</organism>
<dbReference type="AlphaFoldDB" id="A0A4P9XRY7"/>
<accession>A0A4P9XRY7</accession>
<keyword evidence="3" id="KW-1185">Reference proteome</keyword>
<evidence type="ECO:0000256" key="1">
    <source>
        <dbReference type="SAM" id="MobiDB-lite"/>
    </source>
</evidence>
<reference evidence="3" key="1">
    <citation type="journal article" date="2018" name="Nat. Microbiol.">
        <title>Leveraging single-cell genomics to expand the fungal tree of life.</title>
        <authorList>
            <person name="Ahrendt S.R."/>
            <person name="Quandt C.A."/>
            <person name="Ciobanu D."/>
            <person name="Clum A."/>
            <person name="Salamov A."/>
            <person name="Andreopoulos B."/>
            <person name="Cheng J.F."/>
            <person name="Woyke T."/>
            <person name="Pelin A."/>
            <person name="Henrissat B."/>
            <person name="Reynolds N.K."/>
            <person name="Benny G.L."/>
            <person name="Smith M.E."/>
            <person name="James T.Y."/>
            <person name="Grigoriev I.V."/>
        </authorList>
    </citation>
    <scope>NUCLEOTIDE SEQUENCE [LARGE SCALE GENOMIC DNA]</scope>
    <source>
        <strain evidence="3">RSA 1356</strain>
    </source>
</reference>
<evidence type="ECO:0000313" key="2">
    <source>
        <dbReference type="EMBL" id="RKP08281.1"/>
    </source>
</evidence>
<dbReference type="EMBL" id="KZ992618">
    <property type="protein sequence ID" value="RKP08281.1"/>
    <property type="molecule type" value="Genomic_DNA"/>
</dbReference>